<dbReference type="InterPro" id="IPR009091">
    <property type="entry name" value="RCC1/BLIP-II"/>
</dbReference>
<dbReference type="Pfam" id="PF13540">
    <property type="entry name" value="RCC1_2"/>
    <property type="match status" value="1"/>
</dbReference>
<dbReference type="PROSITE" id="PS00626">
    <property type="entry name" value="RCC1_2"/>
    <property type="match status" value="1"/>
</dbReference>
<dbReference type="SUPFAM" id="SSF56801">
    <property type="entry name" value="Acetyl-CoA synthetase-like"/>
    <property type="match status" value="1"/>
</dbReference>
<dbReference type="Gene3D" id="2.130.10.30">
    <property type="entry name" value="Regulator of chromosome condensation 1/beta-lactamase-inhibitor protein II"/>
    <property type="match status" value="1"/>
</dbReference>
<dbReference type="EMBL" id="JBBXMP010000003">
    <property type="protein sequence ID" value="KAL0071553.1"/>
    <property type="molecule type" value="Genomic_DNA"/>
</dbReference>
<dbReference type="InterPro" id="IPR053245">
    <property type="entry name" value="MitoProcess-Associated"/>
</dbReference>
<name>A0ABR3AEV8_9AGAR</name>
<organism evidence="4 5">
    <name type="scientific">Marasmius tenuissimus</name>
    <dbReference type="NCBI Taxonomy" id="585030"/>
    <lineage>
        <taxon>Eukaryota</taxon>
        <taxon>Fungi</taxon>
        <taxon>Dikarya</taxon>
        <taxon>Basidiomycota</taxon>
        <taxon>Agaricomycotina</taxon>
        <taxon>Agaricomycetes</taxon>
        <taxon>Agaricomycetidae</taxon>
        <taxon>Agaricales</taxon>
        <taxon>Marasmiineae</taxon>
        <taxon>Marasmiaceae</taxon>
        <taxon>Marasmius</taxon>
    </lineage>
</organism>
<sequence>MLASKLPDLKNSARGEIQDPNLPELRNLVVVDNQDAYRDQLSKLDIKPIIDWREVMLWREDTREKNTVWSIAESLTKDDVVNMQFTRYCSHPCPNAAHINQNPSGTTGLPKAVQLTHHNLLNNALSIGRCMRLTDKDIATSLHFSTALMSNFPFHLDTSNLQPLQVYDPPSIVDAVVAEKCTALHGVPTHFLGVLSEVEKRQKEGESIDMRSLRTGIAAGTSVPIELMKQLIAKLNLRDLTNAYGMTETSPVSFQTTPDDPVIQRVETCGRVQPHVKAKVIDPEGNIVPVGKPGELCIAGYLVQKGYWDDEAQTSRVMKKDEDGTLWMHTGDEVILDGEGYIKIVGRIKDIIIRGGENLFPIQIENTLHTNPDIRESAVVAVPDKRYGEVVGAWIVRAPGSNITREDVRRIVSQGMNPQNAPAWVWFIGEDTPDELPKTASGKIMKHVLRKWSKELAEKGVGSARSNSMLRRVQSPIRICSRSLQTAARNAKTTPRLGFAASAAVATAIVIYSGAQRVVQNDAEPSNFSKTIPSKGFDTVQPTKSTPLSQTDVLQTFVWGSNRSQVLSKDSETDILRLPQAAEWLNDVALRDLALHKTHAACIDARGDVYQWGEGFSKEQNKPCRTLSGKDIVQIQLSETRLYALSSSGKIYVLAASESQQIPVLHTQSPWWKKAIGLGERPSPFVEILPKDSFAWGEKFTSISAGDHHLLALTSSGKAFAHPITKEANAYGQLGIRKIQLPQASATGSSSQDSETATIELIPKSLADPYAKSTPAIRESKKDGTNPEKNILSQVDDSSIGFCPTAFEIPSLKGLKVKQLVAGGRTSFALTETSRVLGWGANEFGQIGLGSNVTMDTITVPSEVALWKSVSPRAQSKCLKVTAGGDLTCYTVERVTGPSPSTVDVMMCGNGQWGGLGNNIFSNGQGAPVRARNVSELTEYNDKTRTLQAIPPHSISVSPTGHVLLSLEPLGGERDLLAWGKNYDSELGNGKKASMAVPVVMQNAGGERVMLQRIKAKEVKDLRGKRWKRGVVVEQEPVTGYCNSAVYWKIVD</sequence>
<dbReference type="PANTHER" id="PTHR47563">
    <property type="entry name" value="PROTEIN FMP25, MITOCHONDRIAL"/>
    <property type="match status" value="1"/>
</dbReference>
<evidence type="ECO:0000256" key="1">
    <source>
        <dbReference type="PROSITE-ProRule" id="PRU00235"/>
    </source>
</evidence>
<dbReference type="InterPro" id="IPR000408">
    <property type="entry name" value="Reg_chr_condens"/>
</dbReference>
<dbReference type="SUPFAM" id="SSF50985">
    <property type="entry name" value="RCC1/BLIP-II"/>
    <property type="match status" value="1"/>
</dbReference>
<dbReference type="Gene3D" id="3.30.300.30">
    <property type="match status" value="1"/>
</dbReference>
<dbReference type="Pfam" id="PF13193">
    <property type="entry name" value="AMP-binding_C"/>
    <property type="match status" value="1"/>
</dbReference>
<feature type="repeat" description="RCC1" evidence="1">
    <location>
        <begin position="834"/>
        <end position="894"/>
    </location>
</feature>
<accession>A0ABR3AEV8</accession>
<dbReference type="InterPro" id="IPR042099">
    <property type="entry name" value="ANL_N_sf"/>
</dbReference>
<feature type="domain" description="AMP-dependent synthetase/ligase" evidence="2">
    <location>
        <begin position="104"/>
        <end position="308"/>
    </location>
</feature>
<evidence type="ECO:0000313" key="4">
    <source>
        <dbReference type="EMBL" id="KAL0071553.1"/>
    </source>
</evidence>
<dbReference type="PROSITE" id="PS50012">
    <property type="entry name" value="RCC1_3"/>
    <property type="match status" value="1"/>
</dbReference>
<dbReference type="PANTHER" id="PTHR47563:SF1">
    <property type="entry name" value="PROTEIN FMP25, MITOCHONDRIAL"/>
    <property type="match status" value="1"/>
</dbReference>
<dbReference type="InterPro" id="IPR025110">
    <property type="entry name" value="AMP-bd_C"/>
</dbReference>
<evidence type="ECO:0000259" key="3">
    <source>
        <dbReference type="Pfam" id="PF13193"/>
    </source>
</evidence>
<dbReference type="Gene3D" id="3.40.50.12780">
    <property type="entry name" value="N-terminal domain of ligase-like"/>
    <property type="match status" value="1"/>
</dbReference>
<reference evidence="4 5" key="1">
    <citation type="submission" date="2024-05" db="EMBL/GenBank/DDBJ databases">
        <title>A draft genome resource for the thread blight pathogen Marasmius tenuissimus strain MS-2.</title>
        <authorList>
            <person name="Yulfo-Soto G.E."/>
            <person name="Baruah I.K."/>
            <person name="Amoako-Attah I."/>
            <person name="Bukari Y."/>
            <person name="Meinhardt L.W."/>
            <person name="Bailey B.A."/>
            <person name="Cohen S.P."/>
        </authorList>
    </citation>
    <scope>NUCLEOTIDE SEQUENCE [LARGE SCALE GENOMIC DNA]</scope>
    <source>
        <strain evidence="4 5">MS-2</strain>
    </source>
</reference>
<keyword evidence="5" id="KW-1185">Reference proteome</keyword>
<proteinExistence type="predicted"/>
<dbReference type="InterPro" id="IPR045851">
    <property type="entry name" value="AMP-bd_C_sf"/>
</dbReference>
<comment type="caution">
    <text evidence="4">The sequence shown here is derived from an EMBL/GenBank/DDBJ whole genome shotgun (WGS) entry which is preliminary data.</text>
</comment>
<evidence type="ECO:0000259" key="2">
    <source>
        <dbReference type="Pfam" id="PF00501"/>
    </source>
</evidence>
<dbReference type="InterPro" id="IPR000873">
    <property type="entry name" value="AMP-dep_synth/lig_dom"/>
</dbReference>
<protein>
    <submittedName>
        <fullName evidence="4">Uncharacterized protein</fullName>
    </submittedName>
</protein>
<feature type="domain" description="AMP-binding enzyme C-terminal" evidence="3">
    <location>
        <begin position="363"/>
        <end position="443"/>
    </location>
</feature>
<evidence type="ECO:0000313" key="5">
    <source>
        <dbReference type="Proteomes" id="UP001437256"/>
    </source>
</evidence>
<gene>
    <name evidence="4" type="ORF">AAF712_001410</name>
</gene>
<dbReference type="Pfam" id="PF00501">
    <property type="entry name" value="AMP-binding"/>
    <property type="match status" value="1"/>
</dbReference>
<dbReference type="Proteomes" id="UP001437256">
    <property type="component" value="Unassembled WGS sequence"/>
</dbReference>